<dbReference type="AlphaFoldDB" id="A0A4V2LXG8"/>
<feature type="domain" description="Ribosomal RNA large subunit methyltransferase K/L-like methyltransferase" evidence="1">
    <location>
        <begin position="140"/>
        <end position="264"/>
    </location>
</feature>
<accession>A0A4V2LXG8</accession>
<evidence type="ECO:0000259" key="1">
    <source>
        <dbReference type="Pfam" id="PF01170"/>
    </source>
</evidence>
<dbReference type="SUPFAM" id="SSF53335">
    <property type="entry name" value="S-adenosyl-L-methionine-dependent methyltransferases"/>
    <property type="match status" value="1"/>
</dbReference>
<name>A0A4V2LXG8_9ACTN</name>
<keyword evidence="2" id="KW-0489">Methyltransferase</keyword>
<sequence length="346" mass="37637">MNRYGVLILPSSNRVYSGAAVELTRAELEIFGAAVLGGRIGAVETATVGGVPYVTFDVDGGLSERDVALLGNLSSAYALFEFVGDLLRPVPLTRLDRFDDDLITILKYPGKTNEQFTKLLLNVTLLASDWAGDLLTRRFRVLDPLCGRGTTVNQAIMYGFHAAGLDRDSKDFEAYQAFLTTWLKRKRVKHRVLESGPVRRERKVVGRRLRLEVAASKEAHKAGDVQTVDVVSADTTRAGEFFRPESVDLVVADAPYGVQHGSRTADGLARDPLALLAAAVPGWARLLRPGGALGISWNTNVARREAAAEHLAAAGLTVMDETPWRGLAHRVDQAIVRDVLVARKPA</sequence>
<gene>
    <name evidence="2" type="ORF">E0H26_01265</name>
</gene>
<dbReference type="InterPro" id="IPR000241">
    <property type="entry name" value="RlmKL-like_Mtase"/>
</dbReference>
<evidence type="ECO:0000313" key="3">
    <source>
        <dbReference type="Proteomes" id="UP000292274"/>
    </source>
</evidence>
<comment type="caution">
    <text evidence="2">The sequence shown here is derived from an EMBL/GenBank/DDBJ whole genome shotgun (WGS) entry which is preliminary data.</text>
</comment>
<dbReference type="Pfam" id="PF01170">
    <property type="entry name" value="UPF0020"/>
    <property type="match status" value="1"/>
</dbReference>
<keyword evidence="2" id="KW-0808">Transferase</keyword>
<dbReference type="Gene3D" id="3.40.50.150">
    <property type="entry name" value="Vaccinia Virus protein VP39"/>
    <property type="match status" value="1"/>
</dbReference>
<organism evidence="2 3">
    <name type="scientific">Micromonospora zingiberis</name>
    <dbReference type="NCBI Taxonomy" id="2053011"/>
    <lineage>
        <taxon>Bacteria</taxon>
        <taxon>Bacillati</taxon>
        <taxon>Actinomycetota</taxon>
        <taxon>Actinomycetes</taxon>
        <taxon>Micromonosporales</taxon>
        <taxon>Micromonosporaceae</taxon>
        <taxon>Micromonospora</taxon>
    </lineage>
</organism>
<dbReference type="OrthoDB" id="1637728at2"/>
<dbReference type="EMBL" id="SJJR01000001">
    <property type="protein sequence ID" value="TCC00356.1"/>
    <property type="molecule type" value="Genomic_DNA"/>
</dbReference>
<proteinExistence type="predicted"/>
<protein>
    <submittedName>
        <fullName evidence="2">SAM-dependent methyltransferase</fullName>
    </submittedName>
</protein>
<dbReference type="RefSeq" id="WP_131299772.1">
    <property type="nucleotide sequence ID" value="NZ_SJJR01000001.1"/>
</dbReference>
<keyword evidence="3" id="KW-1185">Reference proteome</keyword>
<dbReference type="GO" id="GO:0008168">
    <property type="term" value="F:methyltransferase activity"/>
    <property type="evidence" value="ECO:0007669"/>
    <property type="project" value="UniProtKB-KW"/>
</dbReference>
<dbReference type="InterPro" id="IPR029063">
    <property type="entry name" value="SAM-dependent_MTases_sf"/>
</dbReference>
<dbReference type="Proteomes" id="UP000292274">
    <property type="component" value="Unassembled WGS sequence"/>
</dbReference>
<reference evidence="2 3" key="1">
    <citation type="submission" date="2019-02" db="EMBL/GenBank/DDBJ databases">
        <title>Jishengella sp. nov., isolated from a root of Zingiber montanum.</title>
        <authorList>
            <person name="Kuncharoen N."/>
            <person name="Kudo T."/>
            <person name="Masahiro Y."/>
            <person name="Ohkuma M."/>
            <person name="Tanasupawat S."/>
        </authorList>
    </citation>
    <scope>NUCLEOTIDE SEQUENCE [LARGE SCALE GENOMIC DNA]</scope>
    <source>
        <strain evidence="2 3">PLAI 1-1</strain>
    </source>
</reference>
<evidence type="ECO:0000313" key="2">
    <source>
        <dbReference type="EMBL" id="TCC00356.1"/>
    </source>
</evidence>
<dbReference type="GO" id="GO:0032259">
    <property type="term" value="P:methylation"/>
    <property type="evidence" value="ECO:0007669"/>
    <property type="project" value="UniProtKB-KW"/>
</dbReference>